<sequence>MIKNLKIKTLSQNGMTLVELMIAMLLGLILTASLVQVFLANKQTFMMADFLGRAEENGRYAMNILTDDIRMAGYSSGDPVIDLMPNAILGENRDLIADTVSASSDCNVTEGWCTRNGDESVNPMTDATDAARTQLIAGSDRIALQFDPVDDRDCTGVATPSASSVIANVYWVAKDSANDDMPTLYCRGYDPDTKTWMVNSTAQPLVAGIDTLQVLYGEISGTGIDGDPNRFLFRYISADRVTDWRKIKRVRIAVLARANGEGSGNRSQKSYAVLDAGLFTFTDTRTRVLYETTVSMNNVNAVSAIVNENI</sequence>
<gene>
    <name evidence="2" type="ORF">GCM10022277_25410</name>
</gene>
<keyword evidence="1" id="KW-0472">Membrane</keyword>
<proteinExistence type="predicted"/>
<dbReference type="NCBIfam" id="TIGR02532">
    <property type="entry name" value="IV_pilin_GFxxxE"/>
    <property type="match status" value="1"/>
</dbReference>
<dbReference type="Pfam" id="PF16074">
    <property type="entry name" value="PilW"/>
    <property type="match status" value="1"/>
</dbReference>
<reference evidence="3" key="1">
    <citation type="journal article" date="2019" name="Int. J. Syst. Evol. Microbiol.">
        <title>The Global Catalogue of Microorganisms (GCM) 10K type strain sequencing project: providing services to taxonomists for standard genome sequencing and annotation.</title>
        <authorList>
            <consortium name="The Broad Institute Genomics Platform"/>
            <consortium name="The Broad Institute Genome Sequencing Center for Infectious Disease"/>
            <person name="Wu L."/>
            <person name="Ma J."/>
        </authorList>
    </citation>
    <scope>NUCLEOTIDE SEQUENCE [LARGE SCALE GENOMIC DNA]</scope>
    <source>
        <strain evidence="3">JCM 17551</strain>
    </source>
</reference>
<keyword evidence="1" id="KW-0812">Transmembrane</keyword>
<evidence type="ECO:0000313" key="2">
    <source>
        <dbReference type="EMBL" id="GAA3927895.1"/>
    </source>
</evidence>
<organism evidence="2 3">
    <name type="scientific">Litoribacillus peritrichatus</name>
    <dbReference type="NCBI Taxonomy" id="718191"/>
    <lineage>
        <taxon>Bacteria</taxon>
        <taxon>Pseudomonadati</taxon>
        <taxon>Pseudomonadota</taxon>
        <taxon>Gammaproteobacteria</taxon>
        <taxon>Oceanospirillales</taxon>
        <taxon>Oceanospirillaceae</taxon>
        <taxon>Litoribacillus</taxon>
    </lineage>
</organism>
<dbReference type="Proteomes" id="UP001501565">
    <property type="component" value="Unassembled WGS sequence"/>
</dbReference>
<dbReference type="RefSeq" id="WP_344798909.1">
    <property type="nucleotide sequence ID" value="NZ_BAABBN010000007.1"/>
</dbReference>
<dbReference type="InterPro" id="IPR032092">
    <property type="entry name" value="PilW"/>
</dbReference>
<keyword evidence="1" id="KW-1133">Transmembrane helix</keyword>
<evidence type="ECO:0000313" key="3">
    <source>
        <dbReference type="Proteomes" id="UP001501565"/>
    </source>
</evidence>
<dbReference type="InterPro" id="IPR012902">
    <property type="entry name" value="N_methyl_site"/>
</dbReference>
<evidence type="ECO:0000256" key="1">
    <source>
        <dbReference type="SAM" id="Phobius"/>
    </source>
</evidence>
<name>A0ABP7MTY5_9GAMM</name>
<keyword evidence="3" id="KW-1185">Reference proteome</keyword>
<feature type="transmembrane region" description="Helical" evidence="1">
    <location>
        <begin position="20"/>
        <end position="40"/>
    </location>
</feature>
<protein>
    <recommendedName>
        <fullName evidence="4">Prepilin-type N-terminal cleavage/methylation domain-containing protein</fullName>
    </recommendedName>
</protein>
<dbReference type="EMBL" id="BAABBN010000007">
    <property type="protein sequence ID" value="GAA3927895.1"/>
    <property type="molecule type" value="Genomic_DNA"/>
</dbReference>
<dbReference type="Pfam" id="PF07963">
    <property type="entry name" value="N_methyl"/>
    <property type="match status" value="1"/>
</dbReference>
<comment type="caution">
    <text evidence="2">The sequence shown here is derived from an EMBL/GenBank/DDBJ whole genome shotgun (WGS) entry which is preliminary data.</text>
</comment>
<accession>A0ABP7MTY5</accession>
<evidence type="ECO:0008006" key="4">
    <source>
        <dbReference type="Google" id="ProtNLM"/>
    </source>
</evidence>